<feature type="transmembrane region" description="Helical" evidence="6">
    <location>
        <begin position="164"/>
        <end position="184"/>
    </location>
</feature>
<dbReference type="STRING" id="590646.G3AW21"/>
<feature type="transmembrane region" description="Helical" evidence="6">
    <location>
        <begin position="190"/>
        <end position="212"/>
    </location>
</feature>
<name>G3AW21_CANTC</name>
<sequence length="548" mass="60323">MSASILSSQEKEKKQPVVYATEADIGSLNDNASDSGDEYFDHLHHERTLSKALNSRHLGMITLVGVFGTGLFLSSGGTLANAGPVGILLAYLVVGLVVGANQMCITECACFMPVTSGYVRHSEHFVDEALGFMMGWTDIYSSCIPNELSAAAVVVQYWTDLSPAIFITIFAIACIATNAYNVRWYGEIEFVFGILKLTLIVILIVTGLVIDLGGTGDRIGFRYWKDPGPFVEKYTTGSLGHFAGFWKALSSVVYAYAGVQAIGLLSGEAEHPRRAIFRAAKRVFYRVFTLYLLTVFVLTLIVPSNNETIASPNGTAAASPFVVAMQGQVKVLPHYINAIVCTSAFSAGNLNIIKASRTLFALAAKGQAPKIFLKVNKHGLPWVGVTFACAFIPLAYMSVSSGSDTVFSWFQNITSSNTLLNWILISVNHIGMMRAFKAQGYSRELLPYKFKGTVFASWFSLFFSVLFLLTGGFTNFIHGQFDFGSFFGAYFIIPFSIILYGGYKIIKRTKFQDPKKVDLKSIFKDIELYPEPEYPKLKGWELITLIWA</sequence>
<protein>
    <recommendedName>
        <fullName evidence="7">Amino acid permease/ SLC12A domain-containing protein</fullName>
    </recommendedName>
</protein>
<keyword evidence="9" id="KW-1185">Reference proteome</keyword>
<evidence type="ECO:0000256" key="4">
    <source>
        <dbReference type="ARBA" id="ARBA00022989"/>
    </source>
</evidence>
<feature type="transmembrane region" description="Helical" evidence="6">
    <location>
        <begin position="79"/>
        <end position="98"/>
    </location>
</feature>
<dbReference type="Gene3D" id="1.20.1740.10">
    <property type="entry name" value="Amino acid/polyamine transporter I"/>
    <property type="match status" value="1"/>
</dbReference>
<dbReference type="eggNOG" id="KOG1286">
    <property type="taxonomic scope" value="Eukaryota"/>
</dbReference>
<keyword evidence="5 6" id="KW-0472">Membrane</keyword>
<dbReference type="OrthoDB" id="3900342at2759"/>
<feature type="transmembrane region" description="Helical" evidence="6">
    <location>
        <begin position="283"/>
        <end position="302"/>
    </location>
</feature>
<comment type="similarity">
    <text evidence="2">Belongs to the amino acid-polyamine-organocation (APC) superfamily. YAT (TC 2.A.3.10) family.</text>
</comment>
<dbReference type="GO" id="GO:0015171">
    <property type="term" value="F:amino acid transmembrane transporter activity"/>
    <property type="evidence" value="ECO:0007669"/>
    <property type="project" value="TreeGrafter"/>
</dbReference>
<dbReference type="AlphaFoldDB" id="G3AW21"/>
<feature type="transmembrane region" description="Helical" evidence="6">
    <location>
        <begin position="456"/>
        <end position="477"/>
    </location>
</feature>
<dbReference type="PANTHER" id="PTHR43341:SF18">
    <property type="entry name" value="AMINO ACID PERMEASE_ SLC12A DOMAIN-CONTAINING PROTEIN"/>
    <property type="match status" value="1"/>
</dbReference>
<keyword evidence="4 6" id="KW-1133">Transmembrane helix</keyword>
<dbReference type="PIRSF" id="PIRSF006060">
    <property type="entry name" value="AA_transporter"/>
    <property type="match status" value="1"/>
</dbReference>
<comment type="subcellular location">
    <subcellularLocation>
        <location evidence="1">Membrane</location>
        <topology evidence="1">Multi-pass membrane protein</topology>
    </subcellularLocation>
</comment>
<evidence type="ECO:0000313" key="8">
    <source>
        <dbReference type="EMBL" id="EGV66429.1"/>
    </source>
</evidence>
<gene>
    <name evidence="8" type="ORF">CANTEDRAFT_128846</name>
</gene>
<evidence type="ECO:0000313" key="9">
    <source>
        <dbReference type="Proteomes" id="UP000000707"/>
    </source>
</evidence>
<feature type="domain" description="Amino acid permease/ SLC12A" evidence="7">
    <location>
        <begin position="57"/>
        <end position="513"/>
    </location>
</feature>
<dbReference type="InterPro" id="IPR004841">
    <property type="entry name" value="AA-permease/SLC12A_dom"/>
</dbReference>
<dbReference type="PANTHER" id="PTHR43341">
    <property type="entry name" value="AMINO ACID PERMEASE"/>
    <property type="match status" value="1"/>
</dbReference>
<feature type="transmembrane region" description="Helical" evidence="6">
    <location>
        <begin position="419"/>
        <end position="436"/>
    </location>
</feature>
<dbReference type="Pfam" id="PF00324">
    <property type="entry name" value="AA_permease"/>
    <property type="match status" value="1"/>
</dbReference>
<feature type="transmembrane region" description="Helical" evidence="6">
    <location>
        <begin position="335"/>
        <end position="353"/>
    </location>
</feature>
<accession>G3AW21</accession>
<evidence type="ECO:0000256" key="1">
    <source>
        <dbReference type="ARBA" id="ARBA00004141"/>
    </source>
</evidence>
<dbReference type="GO" id="GO:0016020">
    <property type="term" value="C:membrane"/>
    <property type="evidence" value="ECO:0007669"/>
    <property type="project" value="UniProtKB-SubCell"/>
</dbReference>
<evidence type="ECO:0000256" key="6">
    <source>
        <dbReference type="SAM" id="Phobius"/>
    </source>
</evidence>
<keyword evidence="3 6" id="KW-0812">Transmembrane</keyword>
<feature type="transmembrane region" description="Helical" evidence="6">
    <location>
        <begin position="483"/>
        <end position="506"/>
    </location>
</feature>
<evidence type="ECO:0000256" key="5">
    <source>
        <dbReference type="ARBA" id="ARBA00023136"/>
    </source>
</evidence>
<dbReference type="Proteomes" id="UP000000707">
    <property type="component" value="Unassembled WGS sequence"/>
</dbReference>
<evidence type="ECO:0000256" key="3">
    <source>
        <dbReference type="ARBA" id="ARBA00022692"/>
    </source>
</evidence>
<reference evidence="8 9" key="1">
    <citation type="journal article" date="2011" name="Proc. Natl. Acad. Sci. U.S.A.">
        <title>Comparative genomics of xylose-fermenting fungi for enhanced biofuel production.</title>
        <authorList>
            <person name="Wohlbach D.J."/>
            <person name="Kuo A."/>
            <person name="Sato T.K."/>
            <person name="Potts K.M."/>
            <person name="Salamov A.A."/>
            <person name="LaButti K.M."/>
            <person name="Sun H."/>
            <person name="Clum A."/>
            <person name="Pangilinan J.L."/>
            <person name="Lindquist E.A."/>
            <person name="Lucas S."/>
            <person name="Lapidus A."/>
            <person name="Jin M."/>
            <person name="Gunawan C."/>
            <person name="Balan V."/>
            <person name="Dale B.E."/>
            <person name="Jeffries T.W."/>
            <person name="Zinkel R."/>
            <person name="Barry K.W."/>
            <person name="Grigoriev I.V."/>
            <person name="Gasch A.P."/>
        </authorList>
    </citation>
    <scope>NUCLEOTIDE SEQUENCE [LARGE SCALE GENOMIC DNA]</scope>
    <source>
        <strain evidence="9">ATCC 10573 / BCRC 21748 / CBS 615 / JCM 9827 / NBRC 10315 / NRRL Y-1498 / VKM Y-70</strain>
    </source>
</reference>
<proteinExistence type="inferred from homology"/>
<dbReference type="InterPro" id="IPR050524">
    <property type="entry name" value="APC_YAT"/>
</dbReference>
<organism evidence="9">
    <name type="scientific">Candida tenuis (strain ATCC 10573 / BCRC 21748 / CBS 615 / JCM 9827 / NBRC 10315 / NRRL Y-1498 / VKM Y-70)</name>
    <name type="common">Yeast</name>
    <name type="synonym">Yamadazyma tenuis</name>
    <dbReference type="NCBI Taxonomy" id="590646"/>
    <lineage>
        <taxon>Eukaryota</taxon>
        <taxon>Fungi</taxon>
        <taxon>Dikarya</taxon>
        <taxon>Ascomycota</taxon>
        <taxon>Saccharomycotina</taxon>
        <taxon>Pichiomycetes</taxon>
        <taxon>Debaryomycetaceae</taxon>
        <taxon>Yamadazyma</taxon>
    </lineage>
</organism>
<evidence type="ECO:0000259" key="7">
    <source>
        <dbReference type="Pfam" id="PF00324"/>
    </source>
</evidence>
<feature type="transmembrane region" description="Helical" evidence="6">
    <location>
        <begin position="380"/>
        <end position="399"/>
    </location>
</feature>
<dbReference type="EMBL" id="GL996510">
    <property type="protein sequence ID" value="EGV66429.1"/>
    <property type="molecule type" value="Genomic_DNA"/>
</dbReference>
<feature type="transmembrane region" description="Helical" evidence="6">
    <location>
        <begin position="57"/>
        <end position="73"/>
    </location>
</feature>
<evidence type="ECO:0000256" key="2">
    <source>
        <dbReference type="ARBA" id="ARBA00006983"/>
    </source>
</evidence>